<dbReference type="EMBL" id="GBHO01032579">
    <property type="protein sequence ID" value="JAG11025.1"/>
    <property type="molecule type" value="Transcribed_RNA"/>
</dbReference>
<dbReference type="Gene3D" id="1.10.287.110">
    <property type="entry name" value="DnaJ domain"/>
    <property type="match status" value="1"/>
</dbReference>
<feature type="compositionally biased region" description="Low complexity" evidence="1">
    <location>
        <begin position="69"/>
        <end position="86"/>
    </location>
</feature>
<evidence type="ECO:0000256" key="1">
    <source>
        <dbReference type="SAM" id="MobiDB-lite"/>
    </source>
</evidence>
<dbReference type="PANTHER" id="PTHR23172">
    <property type="entry name" value="AUXILIN/CYCLIN G-ASSOCIATED KINASE-RELATED"/>
    <property type="match status" value="1"/>
</dbReference>
<feature type="region of interest" description="Disordered" evidence="1">
    <location>
        <begin position="34"/>
        <end position="136"/>
    </location>
</feature>
<dbReference type="GO" id="GO:0031982">
    <property type="term" value="C:vesicle"/>
    <property type="evidence" value="ECO:0007669"/>
    <property type="project" value="TreeGrafter"/>
</dbReference>
<accession>A0A0A9X1P5</accession>
<feature type="compositionally biased region" description="Polar residues" evidence="1">
    <location>
        <begin position="98"/>
        <end position="117"/>
    </location>
</feature>
<dbReference type="InterPro" id="IPR036869">
    <property type="entry name" value="J_dom_sf"/>
</dbReference>
<dbReference type="GO" id="GO:0005737">
    <property type="term" value="C:cytoplasm"/>
    <property type="evidence" value="ECO:0007669"/>
    <property type="project" value="TreeGrafter"/>
</dbReference>
<evidence type="ECO:0000259" key="2">
    <source>
        <dbReference type="PROSITE" id="PS50076"/>
    </source>
</evidence>
<dbReference type="AlphaFoldDB" id="A0A0A9X1P5"/>
<dbReference type="GO" id="GO:0030276">
    <property type="term" value="F:clathrin binding"/>
    <property type="evidence" value="ECO:0007669"/>
    <property type="project" value="TreeGrafter"/>
</dbReference>
<dbReference type="GO" id="GO:0072583">
    <property type="term" value="P:clathrin-dependent endocytosis"/>
    <property type="evidence" value="ECO:0007669"/>
    <property type="project" value="TreeGrafter"/>
</dbReference>
<organism evidence="3">
    <name type="scientific">Lygus hesperus</name>
    <name type="common">Western plant bug</name>
    <dbReference type="NCBI Taxonomy" id="30085"/>
    <lineage>
        <taxon>Eukaryota</taxon>
        <taxon>Metazoa</taxon>
        <taxon>Ecdysozoa</taxon>
        <taxon>Arthropoda</taxon>
        <taxon>Hexapoda</taxon>
        <taxon>Insecta</taxon>
        <taxon>Pterygota</taxon>
        <taxon>Neoptera</taxon>
        <taxon>Paraneoptera</taxon>
        <taxon>Hemiptera</taxon>
        <taxon>Heteroptera</taxon>
        <taxon>Panheteroptera</taxon>
        <taxon>Cimicomorpha</taxon>
        <taxon>Miridae</taxon>
        <taxon>Mirini</taxon>
        <taxon>Lygus</taxon>
    </lineage>
</organism>
<dbReference type="CDD" id="cd06257">
    <property type="entry name" value="DnaJ"/>
    <property type="match status" value="1"/>
</dbReference>
<reference evidence="3" key="1">
    <citation type="journal article" date="2014" name="PLoS ONE">
        <title>Transcriptome-Based Identification of ABC Transporters in the Western Tarnished Plant Bug Lygus hesperus.</title>
        <authorList>
            <person name="Hull J.J."/>
            <person name="Chaney K."/>
            <person name="Geib S.M."/>
            <person name="Fabrick J.A."/>
            <person name="Brent C.S."/>
            <person name="Walsh D."/>
            <person name="Lavine L.C."/>
        </authorList>
    </citation>
    <scope>NUCLEOTIDE SEQUENCE</scope>
</reference>
<name>A0A0A9X1P5_LYGHE</name>
<dbReference type="EMBL" id="GDHC01015752">
    <property type="protein sequence ID" value="JAQ02877.1"/>
    <property type="molecule type" value="Transcribed_RNA"/>
</dbReference>
<feature type="compositionally biased region" description="Basic and acidic residues" evidence="1">
    <location>
        <begin position="49"/>
        <end position="64"/>
    </location>
</feature>
<feature type="domain" description="J" evidence="2">
    <location>
        <begin position="191"/>
        <end position="266"/>
    </location>
</feature>
<evidence type="ECO:0000313" key="4">
    <source>
        <dbReference type="EMBL" id="JAQ02877.1"/>
    </source>
</evidence>
<reference evidence="3" key="2">
    <citation type="submission" date="2014-07" db="EMBL/GenBank/DDBJ databases">
        <authorList>
            <person name="Hull J."/>
        </authorList>
    </citation>
    <scope>NUCLEOTIDE SEQUENCE</scope>
</reference>
<proteinExistence type="predicted"/>
<dbReference type="GO" id="GO:0072318">
    <property type="term" value="P:clathrin coat disassembly"/>
    <property type="evidence" value="ECO:0007669"/>
    <property type="project" value="TreeGrafter"/>
</dbReference>
<evidence type="ECO:0000313" key="3">
    <source>
        <dbReference type="EMBL" id="JAG11025.1"/>
    </source>
</evidence>
<sequence length="266" mass="29250">MFAVASTPVQCTYAAPCLLPRWIATQMCSRYTRAQHTDHSESVPIEIPSSREKDAGDAVGRKPYGDTFTSPPSSLSASTLSSGSSGIDTHSDSRWRNLGTNSFTKSESYNTSTSTSGAVFDDPTVPVTPSWDESNMSSQHIQSSVMEEKALVEQAYPIVEPKITAWQYCNGQEKTIAALLATLPSVLWENNSWKPVDLSTLNDLARIKKAYKRSLLTIHPDKVVQAPIIVKATAERIFQVLSTAFHNYEQNQNSGRVLGRAAHVKR</sequence>
<dbReference type="PANTHER" id="PTHR23172:SF19">
    <property type="entry name" value="J DOMAIN-CONTAINING PROTEIN"/>
    <property type="match status" value="1"/>
</dbReference>
<reference evidence="4" key="3">
    <citation type="journal article" date="2016" name="Gigascience">
        <title>De novo construction of an expanded transcriptome assembly for the western tarnished plant bug, Lygus hesperus.</title>
        <authorList>
            <person name="Tassone E.E."/>
            <person name="Geib S.M."/>
            <person name="Hall B."/>
            <person name="Fabrick J.A."/>
            <person name="Brent C.S."/>
            <person name="Hull J.J."/>
        </authorList>
    </citation>
    <scope>NUCLEOTIDE SEQUENCE</scope>
</reference>
<protein>
    <submittedName>
        <fullName evidence="3">Auxilin-related protein 2</fullName>
    </submittedName>
</protein>
<dbReference type="InterPro" id="IPR001623">
    <property type="entry name" value="DnaJ_domain"/>
</dbReference>
<dbReference type="PROSITE" id="PS50076">
    <property type="entry name" value="DNAJ_2"/>
    <property type="match status" value="1"/>
</dbReference>
<gene>
    <name evidence="4" type="primary">At4g12770_1</name>
    <name evidence="3" type="ORF">CM83_20827</name>
    <name evidence="4" type="ORF">g.16526</name>
</gene>
<dbReference type="SUPFAM" id="SSF46565">
    <property type="entry name" value="Chaperone J-domain"/>
    <property type="match status" value="1"/>
</dbReference>